<dbReference type="AlphaFoldDB" id="A0AAD1VUA0"/>
<organism evidence="2 3">
    <name type="scientific">Pelobates cultripes</name>
    <name type="common">Western spadefoot toad</name>
    <dbReference type="NCBI Taxonomy" id="61616"/>
    <lineage>
        <taxon>Eukaryota</taxon>
        <taxon>Metazoa</taxon>
        <taxon>Chordata</taxon>
        <taxon>Craniata</taxon>
        <taxon>Vertebrata</taxon>
        <taxon>Euteleostomi</taxon>
        <taxon>Amphibia</taxon>
        <taxon>Batrachia</taxon>
        <taxon>Anura</taxon>
        <taxon>Pelobatoidea</taxon>
        <taxon>Pelobatidae</taxon>
        <taxon>Pelobates</taxon>
    </lineage>
</organism>
<evidence type="ECO:0000313" key="3">
    <source>
        <dbReference type="Proteomes" id="UP001295444"/>
    </source>
</evidence>
<sequence length="49" mass="5440">MERPEVAIPLPQLASKGESVTSHPPSTPSNIKHILRKTIYTIRPPVPVR</sequence>
<feature type="region of interest" description="Disordered" evidence="1">
    <location>
        <begin position="1"/>
        <end position="30"/>
    </location>
</feature>
<evidence type="ECO:0000256" key="1">
    <source>
        <dbReference type="SAM" id="MobiDB-lite"/>
    </source>
</evidence>
<dbReference type="EMBL" id="OW240914">
    <property type="protein sequence ID" value="CAH2273578.1"/>
    <property type="molecule type" value="Genomic_DNA"/>
</dbReference>
<accession>A0AAD1VUA0</accession>
<evidence type="ECO:0000313" key="2">
    <source>
        <dbReference type="EMBL" id="CAH2273578.1"/>
    </source>
</evidence>
<dbReference type="Proteomes" id="UP001295444">
    <property type="component" value="Chromosome 03"/>
</dbReference>
<name>A0AAD1VUA0_PELCU</name>
<feature type="compositionally biased region" description="Polar residues" evidence="1">
    <location>
        <begin position="18"/>
        <end position="30"/>
    </location>
</feature>
<reference evidence="2" key="1">
    <citation type="submission" date="2022-03" db="EMBL/GenBank/DDBJ databases">
        <authorList>
            <person name="Alioto T."/>
            <person name="Alioto T."/>
            <person name="Gomez Garrido J."/>
        </authorList>
    </citation>
    <scope>NUCLEOTIDE SEQUENCE</scope>
</reference>
<protein>
    <submittedName>
        <fullName evidence="2">Uncharacterized protein</fullName>
    </submittedName>
</protein>
<keyword evidence="3" id="KW-1185">Reference proteome</keyword>
<proteinExistence type="predicted"/>
<gene>
    <name evidence="2" type="ORF">PECUL_23A024877</name>
</gene>